<dbReference type="InterPro" id="IPR001647">
    <property type="entry name" value="HTH_TetR"/>
</dbReference>
<accession>A0A6J6UL03</accession>
<organism evidence="3">
    <name type="scientific">freshwater metagenome</name>
    <dbReference type="NCBI Taxonomy" id="449393"/>
    <lineage>
        <taxon>unclassified sequences</taxon>
        <taxon>metagenomes</taxon>
        <taxon>ecological metagenomes</taxon>
    </lineage>
</organism>
<evidence type="ECO:0000256" key="1">
    <source>
        <dbReference type="ARBA" id="ARBA00023125"/>
    </source>
</evidence>
<dbReference type="EMBL" id="CAEZZK010000110">
    <property type="protein sequence ID" value="CAB4760651.1"/>
    <property type="molecule type" value="Genomic_DNA"/>
</dbReference>
<dbReference type="PROSITE" id="PS50977">
    <property type="entry name" value="HTH_TETR_2"/>
    <property type="match status" value="1"/>
</dbReference>
<dbReference type="SUPFAM" id="SSF46689">
    <property type="entry name" value="Homeodomain-like"/>
    <property type="match status" value="1"/>
</dbReference>
<name>A0A6J6UL03_9ZZZZ</name>
<feature type="domain" description="HTH tetR-type" evidence="2">
    <location>
        <begin position="5"/>
        <end position="65"/>
    </location>
</feature>
<evidence type="ECO:0000259" key="2">
    <source>
        <dbReference type="PROSITE" id="PS50977"/>
    </source>
</evidence>
<dbReference type="AlphaFoldDB" id="A0A6J6UL03"/>
<keyword evidence="1" id="KW-0238">DNA-binding</keyword>
<proteinExistence type="predicted"/>
<protein>
    <submittedName>
        <fullName evidence="3">Unannotated protein</fullName>
    </submittedName>
</protein>
<dbReference type="GO" id="GO:0003677">
    <property type="term" value="F:DNA binding"/>
    <property type="evidence" value="ECO:0007669"/>
    <property type="project" value="UniProtKB-KW"/>
</dbReference>
<sequence length="182" mass="20878">MVPGAVAQERLTKTTIEMLRKFPFDQVTARELTKRAGLTLPTIARNFGSMAGLFSHVAEVLLENAIKRQSGLLTQTVTFDPDFILRSKLIAWLLAEGADPKIFKRDIFEQYSERFQTEIKTETQRTAFTFMQLMETLGQGFAIFSETMGLTRQQIADGLELIAEFRKRLPEIERSLEWNKKK</sequence>
<dbReference type="Pfam" id="PF00440">
    <property type="entry name" value="TetR_N"/>
    <property type="match status" value="1"/>
</dbReference>
<reference evidence="3" key="1">
    <citation type="submission" date="2020-05" db="EMBL/GenBank/DDBJ databases">
        <authorList>
            <person name="Chiriac C."/>
            <person name="Salcher M."/>
            <person name="Ghai R."/>
            <person name="Kavagutti S V."/>
        </authorList>
    </citation>
    <scope>NUCLEOTIDE SEQUENCE</scope>
</reference>
<gene>
    <name evidence="3" type="ORF">UFOPK2855_00648</name>
</gene>
<dbReference type="Gene3D" id="1.10.357.10">
    <property type="entry name" value="Tetracycline Repressor, domain 2"/>
    <property type="match status" value="1"/>
</dbReference>
<dbReference type="InterPro" id="IPR009057">
    <property type="entry name" value="Homeodomain-like_sf"/>
</dbReference>
<evidence type="ECO:0000313" key="3">
    <source>
        <dbReference type="EMBL" id="CAB4760651.1"/>
    </source>
</evidence>